<gene>
    <name evidence="3" type="ORF">HJ536_00315</name>
</gene>
<comment type="similarity">
    <text evidence="1 2">Belongs to the UPF0102 family.</text>
</comment>
<dbReference type="SUPFAM" id="SSF52980">
    <property type="entry name" value="Restriction endonuclease-like"/>
    <property type="match status" value="1"/>
</dbReference>
<dbReference type="InterPro" id="IPR011335">
    <property type="entry name" value="Restrct_endonuc-II-like"/>
</dbReference>
<dbReference type="Pfam" id="PF02021">
    <property type="entry name" value="UPF0102"/>
    <property type="match status" value="1"/>
</dbReference>
<dbReference type="PANTHER" id="PTHR34039:SF1">
    <property type="entry name" value="UPF0102 PROTEIN YRAN"/>
    <property type="match status" value="1"/>
</dbReference>
<dbReference type="EMBL" id="JABCJE010000001">
    <property type="protein sequence ID" value="NVO21787.1"/>
    <property type="molecule type" value="Genomic_DNA"/>
</dbReference>
<dbReference type="RefSeq" id="WP_177156304.1">
    <property type="nucleotide sequence ID" value="NZ_JABCJE010000001.1"/>
</dbReference>
<dbReference type="AlphaFoldDB" id="A0A850PX59"/>
<proteinExistence type="inferred from homology"/>
<name>A0A850PX59_9RHOB</name>
<dbReference type="PANTHER" id="PTHR34039">
    <property type="entry name" value="UPF0102 PROTEIN YRAN"/>
    <property type="match status" value="1"/>
</dbReference>
<evidence type="ECO:0000256" key="2">
    <source>
        <dbReference type="HAMAP-Rule" id="MF_00048"/>
    </source>
</evidence>
<dbReference type="InterPro" id="IPR003509">
    <property type="entry name" value="UPF0102_YraN-like"/>
</dbReference>
<reference evidence="3 4" key="1">
    <citation type="submission" date="2020-04" db="EMBL/GenBank/DDBJ databases">
        <title>Donghicola sp., a member of the Rhodobacteraceae family isolated from mangrove forest in Thailand.</title>
        <authorList>
            <person name="Charoenyingcharoen P."/>
            <person name="Yukphan P."/>
        </authorList>
    </citation>
    <scope>NUCLEOTIDE SEQUENCE [LARGE SCALE GENOMIC DNA]</scope>
    <source>
        <strain evidence="3 4">B5-SW-15</strain>
    </source>
</reference>
<dbReference type="Gene3D" id="3.40.1350.10">
    <property type="match status" value="1"/>
</dbReference>
<sequence length="118" mass="12952">MSGKVSYLAGLAAEDSVARQYEDAGHRIVARRWRGRSGEIDIVAEKAGELVFVEVKASKTHDRAAQSLTGRQQQRIMRAAEEYAGKLYGRTNVGMRLDVALMDQMGAIQILENALMAA</sequence>
<evidence type="ECO:0000256" key="1">
    <source>
        <dbReference type="ARBA" id="ARBA00006738"/>
    </source>
</evidence>
<evidence type="ECO:0000313" key="3">
    <source>
        <dbReference type="EMBL" id="NVO21787.1"/>
    </source>
</evidence>
<comment type="caution">
    <text evidence="3">The sequence shown here is derived from an EMBL/GenBank/DDBJ whole genome shotgun (WGS) entry which is preliminary data.</text>
</comment>
<dbReference type="GO" id="GO:0003676">
    <property type="term" value="F:nucleic acid binding"/>
    <property type="evidence" value="ECO:0007669"/>
    <property type="project" value="InterPro"/>
</dbReference>
<protein>
    <recommendedName>
        <fullName evidence="2">UPF0102 protein HJ536_00315</fullName>
    </recommendedName>
</protein>
<accession>A0A850PX59</accession>
<evidence type="ECO:0000313" key="4">
    <source>
        <dbReference type="Proteomes" id="UP000592216"/>
    </source>
</evidence>
<organism evidence="3 4">
    <name type="scientific">Donghicola mangrovi</name>
    <dbReference type="NCBI Taxonomy" id="2729614"/>
    <lineage>
        <taxon>Bacteria</taxon>
        <taxon>Pseudomonadati</taxon>
        <taxon>Pseudomonadota</taxon>
        <taxon>Alphaproteobacteria</taxon>
        <taxon>Rhodobacterales</taxon>
        <taxon>Roseobacteraceae</taxon>
        <taxon>Donghicola</taxon>
    </lineage>
</organism>
<dbReference type="Proteomes" id="UP000592216">
    <property type="component" value="Unassembled WGS sequence"/>
</dbReference>
<dbReference type="InterPro" id="IPR011856">
    <property type="entry name" value="tRNA_endonuc-like_dom_sf"/>
</dbReference>
<dbReference type="HAMAP" id="MF_00048">
    <property type="entry name" value="UPF0102"/>
    <property type="match status" value="1"/>
</dbReference>